<dbReference type="EMBL" id="AGVY01000200">
    <property type="protein sequence ID" value="EHN02579.1"/>
    <property type="molecule type" value="Genomic_DNA"/>
</dbReference>
<evidence type="ECO:0000313" key="2">
    <source>
        <dbReference type="Proteomes" id="UP000009009"/>
    </source>
</evidence>
<evidence type="ECO:0000313" key="1">
    <source>
        <dbReference type="EMBL" id="EHN02579.1"/>
    </source>
</evidence>
<keyword evidence="2" id="KW-1185">Reference proteome</keyword>
<organism evidence="1 2">
    <name type="scientific">Saccharomyces cerevisiae x Saccharomyces kudriavzevii (strain VIN7)</name>
    <name type="common">Yeast</name>
    <dbReference type="NCBI Taxonomy" id="1095631"/>
    <lineage>
        <taxon>Eukaryota</taxon>
        <taxon>Fungi</taxon>
        <taxon>Dikarya</taxon>
        <taxon>Ascomycota</taxon>
        <taxon>Saccharomycotina</taxon>
        <taxon>Saccharomycetes</taxon>
        <taxon>Saccharomycetales</taxon>
        <taxon>Saccharomycetaceae</taxon>
        <taxon>Saccharomyces</taxon>
    </lineage>
</organism>
<sequence>MDVTYICMDGGPLLVFKHVKLVIDVLFEVLVLERRLPPRSQLRSRIAWDTRTVATVAVKVRVLEDRFVTGAGTDGRVRDGVAHVHAYVAQIGIVSGPVLHAVDGILEIHGSAAPTLSSRGVFFGATFALPGLFSGIQRVHVVGGAPSHHGGRLVHILSGSGSARAREIERGNAGRFLCGRRFVDVEEVLRLCKTGGRAHPGRV</sequence>
<accession>H0GUC1</accession>
<dbReference type="HOGENOM" id="CLU_1349581_0_0_1"/>
<dbReference type="Proteomes" id="UP000009009">
    <property type="component" value="Unassembled WGS sequence"/>
</dbReference>
<reference evidence="1 2" key="1">
    <citation type="journal article" date="2012" name="FEMS Yeast Res.">
        <title>The genome sequence of the wine yeast VIN7 reveals an allotriploid hybrid genome with Saccharomyces cerevisiae and Saccharomyces kudriavzevii origins.</title>
        <authorList>
            <person name="Borneman A.R."/>
            <person name="Desany B.A."/>
            <person name="Riches D."/>
            <person name="Affourtit J.P."/>
            <person name="Forgan A.H."/>
            <person name="Pretorius I.S."/>
            <person name="Egholm M."/>
            <person name="Chambers P.J."/>
        </authorList>
    </citation>
    <scope>NUCLEOTIDE SEQUENCE [LARGE SCALE GENOMIC DNA]</scope>
    <source>
        <strain evidence="1 2">VIN7</strain>
    </source>
</reference>
<comment type="caution">
    <text evidence="1">The sequence shown here is derived from an EMBL/GenBank/DDBJ whole genome shotgun (WGS) entry which is preliminary data.</text>
</comment>
<protein>
    <submittedName>
        <fullName evidence="1">YFR017C-like protein</fullName>
    </submittedName>
</protein>
<proteinExistence type="predicted"/>
<dbReference type="AlphaFoldDB" id="H0GUC1"/>
<name>H0GUC1_SACCK</name>
<gene>
    <name evidence="1" type="ORF">VIN7_6900</name>
</gene>